<dbReference type="Pfam" id="PF23359">
    <property type="entry name" value="Lsr2_DNA-bd"/>
    <property type="match status" value="1"/>
</dbReference>
<dbReference type="Gene3D" id="4.10.320.10">
    <property type="entry name" value="E3-binding domain"/>
    <property type="match status" value="1"/>
</dbReference>
<feature type="domain" description="Lsr2 DNA-binding" evidence="3">
    <location>
        <begin position="64"/>
        <end position="99"/>
    </location>
</feature>
<dbReference type="GO" id="GO:0016746">
    <property type="term" value="F:acyltransferase activity"/>
    <property type="evidence" value="ECO:0007669"/>
    <property type="project" value="InterPro"/>
</dbReference>
<feature type="domain" description="Lsr2 dimerization" evidence="2">
    <location>
        <begin position="1"/>
        <end position="50"/>
    </location>
</feature>
<dbReference type="InterPro" id="IPR036625">
    <property type="entry name" value="E3-bd_dom_sf"/>
</dbReference>
<accession>A0A6G9Y2K1</accession>
<dbReference type="InterPro" id="IPR042261">
    <property type="entry name" value="Lsr2-like_dimerization"/>
</dbReference>
<dbReference type="InterPro" id="IPR024412">
    <property type="entry name" value="Lsr2_dim_dom"/>
</dbReference>
<proteinExistence type="predicted"/>
<dbReference type="EMBL" id="CP046171">
    <property type="protein sequence ID" value="QIS07422.1"/>
    <property type="molecule type" value="Genomic_DNA"/>
</dbReference>
<dbReference type="AlphaFoldDB" id="A0A6G9Y2K1"/>
<evidence type="ECO:0000259" key="2">
    <source>
        <dbReference type="Pfam" id="PF11774"/>
    </source>
</evidence>
<evidence type="ECO:0000313" key="4">
    <source>
        <dbReference type="EMBL" id="QIS07422.1"/>
    </source>
</evidence>
<sequence length="107" mass="11773">MDDGDTISPAHETVSFSLDGVDYHIDLSRTNAHRLRATFQAWIQSARRVGAANNSGATEDSSQGRRDTFEIRIWARKHGMPISNKGRIATDIMAAFNQANDSTANLP</sequence>
<evidence type="ECO:0000256" key="1">
    <source>
        <dbReference type="ARBA" id="ARBA00023125"/>
    </source>
</evidence>
<gene>
    <name evidence="4" type="ORF">F5X71_14665</name>
</gene>
<protein>
    <submittedName>
        <fullName evidence="4">Lsr2 family protein</fullName>
    </submittedName>
</protein>
<dbReference type="Proteomes" id="UP000501705">
    <property type="component" value="Chromosome"/>
</dbReference>
<name>A0A6G9Y2K1_NOCBR</name>
<evidence type="ECO:0000313" key="5">
    <source>
        <dbReference type="Proteomes" id="UP000501705"/>
    </source>
</evidence>
<dbReference type="Gene3D" id="3.30.60.230">
    <property type="entry name" value="Lsr2, dimerization domain"/>
    <property type="match status" value="1"/>
</dbReference>
<reference evidence="4 5" key="1">
    <citation type="journal article" date="2019" name="ACS Chem. Biol.">
        <title>Identification and Mobilization of a Cryptic Antibiotic Biosynthesis Gene Locus from a Human-Pathogenic Nocardia Isolate.</title>
        <authorList>
            <person name="Herisse M."/>
            <person name="Ishida K."/>
            <person name="Porter J.L."/>
            <person name="Howden B."/>
            <person name="Hertweck C."/>
            <person name="Stinear T.P."/>
            <person name="Pidot S.J."/>
        </authorList>
    </citation>
    <scope>NUCLEOTIDE SEQUENCE [LARGE SCALE GENOMIC DNA]</scope>
    <source>
        <strain evidence="4 5">AUSMDU00024985</strain>
    </source>
</reference>
<keyword evidence="1" id="KW-0238">DNA-binding</keyword>
<dbReference type="Pfam" id="PF11774">
    <property type="entry name" value="Lsr2"/>
    <property type="match status" value="1"/>
</dbReference>
<evidence type="ECO:0000259" key="3">
    <source>
        <dbReference type="Pfam" id="PF23359"/>
    </source>
</evidence>
<dbReference type="GO" id="GO:0003677">
    <property type="term" value="F:DNA binding"/>
    <property type="evidence" value="ECO:0007669"/>
    <property type="project" value="UniProtKB-KW"/>
</dbReference>
<dbReference type="InterPro" id="IPR055370">
    <property type="entry name" value="Lsr2_DNA-bd"/>
</dbReference>
<organism evidence="4 5">
    <name type="scientific">Nocardia brasiliensis</name>
    <dbReference type="NCBI Taxonomy" id="37326"/>
    <lineage>
        <taxon>Bacteria</taxon>
        <taxon>Bacillati</taxon>
        <taxon>Actinomycetota</taxon>
        <taxon>Actinomycetes</taxon>
        <taxon>Mycobacteriales</taxon>
        <taxon>Nocardiaceae</taxon>
        <taxon>Nocardia</taxon>
    </lineage>
</organism>